<dbReference type="InterPro" id="IPR013833">
    <property type="entry name" value="Cyt_c_oxidase_su3_a-hlx"/>
</dbReference>
<dbReference type="AlphaFoldDB" id="A0A7J9SEC2"/>
<dbReference type="RefSeq" id="WP_185191623.1">
    <property type="nucleotide sequence ID" value="NZ_JACKXD010000001.1"/>
</dbReference>
<sequence>MQLRARDRVPELTALLSVVSLAAVFGAVGGAVPPSLLPQAPEAAVDAIPHVNAVLSTTALVTIPLAVRAVRRGRIGRHRTLMMATLGLFAAFLVLYLYRITLRGTTAFGGPDAVYRFVYLPTLGVHILLAVACIPLLYYVALVALTRPVHAIRESRHPRVGRIAASLWFVSFLLGDVVYLLLYVVY</sequence>
<dbReference type="GO" id="GO:0022904">
    <property type="term" value="P:respiratory electron transport chain"/>
    <property type="evidence" value="ECO:0007669"/>
    <property type="project" value="InterPro"/>
</dbReference>
<dbReference type="Proteomes" id="UP000546257">
    <property type="component" value="Unassembled WGS sequence"/>
</dbReference>
<dbReference type="PANTHER" id="PTHR37692:SF1">
    <property type="entry name" value="DUF420 DOMAIN-CONTAINING PROTEIN"/>
    <property type="match status" value="1"/>
</dbReference>
<reference evidence="2 3" key="1">
    <citation type="submission" date="2020-08" db="EMBL/GenBank/DDBJ databases">
        <authorList>
            <person name="Seo M.-J."/>
        </authorList>
    </citation>
    <scope>NUCLEOTIDE SEQUENCE [LARGE SCALE GENOMIC DNA]</scope>
    <source>
        <strain evidence="2 3">MBLA0160</strain>
    </source>
</reference>
<dbReference type="GO" id="GO:0004129">
    <property type="term" value="F:cytochrome-c oxidase activity"/>
    <property type="evidence" value="ECO:0007669"/>
    <property type="project" value="InterPro"/>
</dbReference>
<feature type="transmembrane region" description="Helical" evidence="1">
    <location>
        <begin position="118"/>
        <end position="142"/>
    </location>
</feature>
<organism evidence="2 3">
    <name type="scientific">Halobellus ruber</name>
    <dbReference type="NCBI Taxonomy" id="2761102"/>
    <lineage>
        <taxon>Archaea</taxon>
        <taxon>Methanobacteriati</taxon>
        <taxon>Methanobacteriota</taxon>
        <taxon>Stenosarchaea group</taxon>
        <taxon>Halobacteria</taxon>
        <taxon>Halobacteriales</taxon>
        <taxon>Haloferacaceae</taxon>
        <taxon>Halobellus</taxon>
    </lineage>
</organism>
<keyword evidence="1" id="KW-0812">Transmembrane</keyword>
<keyword evidence="3" id="KW-1185">Reference proteome</keyword>
<feature type="transmembrane region" description="Helical" evidence="1">
    <location>
        <begin position="79"/>
        <end position="98"/>
    </location>
</feature>
<proteinExistence type="predicted"/>
<feature type="transmembrane region" description="Helical" evidence="1">
    <location>
        <begin position="163"/>
        <end position="185"/>
    </location>
</feature>
<dbReference type="InterPro" id="IPR007352">
    <property type="entry name" value="DUF420"/>
</dbReference>
<evidence type="ECO:0000313" key="3">
    <source>
        <dbReference type="Proteomes" id="UP000546257"/>
    </source>
</evidence>
<dbReference type="PANTHER" id="PTHR37692">
    <property type="entry name" value="HYPOTHETICAL MEMBRANE SPANNING PROTEIN"/>
    <property type="match status" value="1"/>
</dbReference>
<dbReference type="EMBL" id="JACKXD010000001">
    <property type="protein sequence ID" value="MBB6645260.1"/>
    <property type="molecule type" value="Genomic_DNA"/>
</dbReference>
<keyword evidence="1" id="KW-0472">Membrane</keyword>
<feature type="transmembrane region" description="Helical" evidence="1">
    <location>
        <begin position="47"/>
        <end position="67"/>
    </location>
</feature>
<protein>
    <submittedName>
        <fullName evidence="2">DUF420 domain-containing protein</fullName>
    </submittedName>
</protein>
<dbReference type="Pfam" id="PF04238">
    <property type="entry name" value="DUF420"/>
    <property type="match status" value="1"/>
</dbReference>
<comment type="caution">
    <text evidence="2">The sequence shown here is derived from an EMBL/GenBank/DDBJ whole genome shotgun (WGS) entry which is preliminary data.</text>
</comment>
<name>A0A7J9SEC2_9EURY</name>
<dbReference type="Gene3D" id="1.20.120.80">
    <property type="entry name" value="Cytochrome c oxidase, subunit III, four-helix bundle"/>
    <property type="match status" value="1"/>
</dbReference>
<evidence type="ECO:0000256" key="1">
    <source>
        <dbReference type="SAM" id="Phobius"/>
    </source>
</evidence>
<keyword evidence="1" id="KW-1133">Transmembrane helix</keyword>
<evidence type="ECO:0000313" key="2">
    <source>
        <dbReference type="EMBL" id="MBB6645260.1"/>
    </source>
</evidence>
<dbReference type="GO" id="GO:0016020">
    <property type="term" value="C:membrane"/>
    <property type="evidence" value="ECO:0007669"/>
    <property type="project" value="InterPro"/>
</dbReference>
<feature type="transmembrane region" description="Helical" evidence="1">
    <location>
        <begin position="12"/>
        <end position="32"/>
    </location>
</feature>
<gene>
    <name evidence="2" type="ORF">H5V44_02930</name>
</gene>
<accession>A0A7J9SEC2</accession>